<evidence type="ECO:0000256" key="1">
    <source>
        <dbReference type="SAM" id="MobiDB-lite"/>
    </source>
</evidence>
<gene>
    <name evidence="2" type="ORF">BpHYR1_038806</name>
</gene>
<dbReference type="EMBL" id="REGN01005472">
    <property type="protein sequence ID" value="RNA13205.1"/>
    <property type="molecule type" value="Genomic_DNA"/>
</dbReference>
<feature type="region of interest" description="Disordered" evidence="1">
    <location>
        <begin position="43"/>
        <end position="74"/>
    </location>
</feature>
<feature type="compositionally biased region" description="Polar residues" evidence="1">
    <location>
        <begin position="43"/>
        <end position="68"/>
    </location>
</feature>
<comment type="caution">
    <text evidence="2">The sequence shown here is derived from an EMBL/GenBank/DDBJ whole genome shotgun (WGS) entry which is preliminary data.</text>
</comment>
<dbReference type="AlphaFoldDB" id="A0A3M7QQF3"/>
<keyword evidence="3" id="KW-1185">Reference proteome</keyword>
<sequence>MLLIKSTKIILDWFEITGMDKEKQLIFINQLYNEWNITQRTPASSLPNSGKSGINVNTDDDNSQTLSNEKSRPLATWRNESFDNYDPNTNFKQFWSKNKTRFPRLFELFQNFHRFLYLGVLLNVCSRNQAIEMDDTEQD</sequence>
<reference evidence="2 3" key="1">
    <citation type="journal article" date="2018" name="Sci. Rep.">
        <title>Genomic signatures of local adaptation to the degree of environmental predictability in rotifers.</title>
        <authorList>
            <person name="Franch-Gras L."/>
            <person name="Hahn C."/>
            <person name="Garcia-Roger E.M."/>
            <person name="Carmona M.J."/>
            <person name="Serra M."/>
            <person name="Gomez A."/>
        </authorList>
    </citation>
    <scope>NUCLEOTIDE SEQUENCE [LARGE SCALE GENOMIC DNA]</scope>
    <source>
        <strain evidence="2">HYR1</strain>
    </source>
</reference>
<proteinExistence type="predicted"/>
<organism evidence="2 3">
    <name type="scientific">Brachionus plicatilis</name>
    <name type="common">Marine rotifer</name>
    <name type="synonym">Brachionus muelleri</name>
    <dbReference type="NCBI Taxonomy" id="10195"/>
    <lineage>
        <taxon>Eukaryota</taxon>
        <taxon>Metazoa</taxon>
        <taxon>Spiralia</taxon>
        <taxon>Gnathifera</taxon>
        <taxon>Rotifera</taxon>
        <taxon>Eurotatoria</taxon>
        <taxon>Monogononta</taxon>
        <taxon>Pseudotrocha</taxon>
        <taxon>Ploima</taxon>
        <taxon>Brachionidae</taxon>
        <taxon>Brachionus</taxon>
    </lineage>
</organism>
<protein>
    <submittedName>
        <fullName evidence="2">Uncharacterized protein</fullName>
    </submittedName>
</protein>
<accession>A0A3M7QQF3</accession>
<evidence type="ECO:0000313" key="2">
    <source>
        <dbReference type="EMBL" id="RNA13205.1"/>
    </source>
</evidence>
<evidence type="ECO:0000313" key="3">
    <source>
        <dbReference type="Proteomes" id="UP000276133"/>
    </source>
</evidence>
<name>A0A3M7QQF3_BRAPC</name>
<dbReference type="Proteomes" id="UP000276133">
    <property type="component" value="Unassembled WGS sequence"/>
</dbReference>